<evidence type="ECO:0000313" key="2">
    <source>
        <dbReference type="EMBL" id="KAL1227626.1"/>
    </source>
</evidence>
<gene>
    <name evidence="2" type="ORF">TSPI_01611</name>
</gene>
<feature type="region of interest" description="Disordered" evidence="1">
    <location>
        <begin position="30"/>
        <end position="73"/>
    </location>
</feature>
<name>A0ABR3K254_TRISP</name>
<dbReference type="EMBL" id="JBEUSY010000533">
    <property type="protein sequence ID" value="KAL1227626.1"/>
    <property type="molecule type" value="Genomic_DNA"/>
</dbReference>
<evidence type="ECO:0000313" key="3">
    <source>
        <dbReference type="Proteomes" id="UP001558632"/>
    </source>
</evidence>
<dbReference type="Proteomes" id="UP001558632">
    <property type="component" value="Unassembled WGS sequence"/>
</dbReference>
<evidence type="ECO:0000256" key="1">
    <source>
        <dbReference type="SAM" id="MobiDB-lite"/>
    </source>
</evidence>
<proteinExistence type="predicted"/>
<sequence length="73" mass="7606">MADWLAECVAITVTAACRSQFVTLSVNDSLRLDGGADGANERARDSTAPAVGNEPKGRSNAPDDVESARTPTE</sequence>
<protein>
    <submittedName>
        <fullName evidence="2">Polypyrimidine tract-binding protein</fullName>
    </submittedName>
</protein>
<keyword evidence="3" id="KW-1185">Reference proteome</keyword>
<comment type="caution">
    <text evidence="2">The sequence shown here is derived from an EMBL/GenBank/DDBJ whole genome shotgun (WGS) entry which is preliminary data.</text>
</comment>
<accession>A0ABR3K254</accession>
<reference evidence="2 3" key="1">
    <citation type="submission" date="2024-07" db="EMBL/GenBank/DDBJ databases">
        <title>Enhanced genomic and transcriptomic resources for Trichinella pseudospiralis and T. spiralis underpin the discovery of pronounced molecular differences between stages and species.</title>
        <authorList>
            <person name="Pasi K.K."/>
            <person name="La Rosa G."/>
            <person name="Gomez-Morales M.A."/>
            <person name="Tosini F."/>
            <person name="Sumanam S."/>
            <person name="Young N.D."/>
            <person name="Chang B.C."/>
            <person name="Robin G.B."/>
        </authorList>
    </citation>
    <scope>NUCLEOTIDE SEQUENCE [LARGE SCALE GENOMIC DNA]</scope>
    <source>
        <strain evidence="2">ISS534</strain>
    </source>
</reference>
<organism evidence="2 3">
    <name type="scientific">Trichinella spiralis</name>
    <name type="common">Trichina worm</name>
    <dbReference type="NCBI Taxonomy" id="6334"/>
    <lineage>
        <taxon>Eukaryota</taxon>
        <taxon>Metazoa</taxon>
        <taxon>Ecdysozoa</taxon>
        <taxon>Nematoda</taxon>
        <taxon>Enoplea</taxon>
        <taxon>Dorylaimia</taxon>
        <taxon>Trichinellida</taxon>
        <taxon>Trichinellidae</taxon>
        <taxon>Trichinella</taxon>
    </lineage>
</organism>